<reference evidence="2 3" key="1">
    <citation type="submission" date="2018-06" db="EMBL/GenBank/DDBJ databases">
        <title>Genomic Encyclopedia of Archaeal and Bacterial Type Strains, Phase II (KMG-II): from individual species to whole genera.</title>
        <authorList>
            <person name="Goeker M."/>
        </authorList>
    </citation>
    <scope>NUCLEOTIDE SEQUENCE [LARGE SCALE GENOMIC DNA]</scope>
    <source>
        <strain evidence="2 3">DSM 21851</strain>
    </source>
</reference>
<dbReference type="Proteomes" id="UP000248790">
    <property type="component" value="Unassembled WGS sequence"/>
</dbReference>
<evidence type="ECO:0000313" key="2">
    <source>
        <dbReference type="EMBL" id="RAJ89773.1"/>
    </source>
</evidence>
<name>A0A327WF60_LARAB</name>
<gene>
    <name evidence="2" type="ORF">LX87_05672</name>
</gene>
<sequence length="79" mass="9289">MESRKISTDGSQEPIPPLKPGQWNVYRPEDIMRWGVQRFLNEVCAKEPFQIPDLGFNEEENKRMDEILRQEREASNNGI</sequence>
<evidence type="ECO:0000313" key="3">
    <source>
        <dbReference type="Proteomes" id="UP000248790"/>
    </source>
</evidence>
<dbReference type="AlphaFoldDB" id="A0A327WF60"/>
<comment type="caution">
    <text evidence="2">The sequence shown here is derived from an EMBL/GenBank/DDBJ whole genome shotgun (WGS) entry which is preliminary data.</text>
</comment>
<dbReference type="RefSeq" id="WP_111631648.1">
    <property type="nucleotide sequence ID" value="NZ_QLMC01000023.1"/>
</dbReference>
<feature type="region of interest" description="Disordered" evidence="1">
    <location>
        <begin position="1"/>
        <end position="21"/>
    </location>
</feature>
<keyword evidence="3" id="KW-1185">Reference proteome</keyword>
<evidence type="ECO:0000256" key="1">
    <source>
        <dbReference type="SAM" id="MobiDB-lite"/>
    </source>
</evidence>
<dbReference type="EMBL" id="QLMC01000023">
    <property type="protein sequence ID" value="RAJ89773.1"/>
    <property type="molecule type" value="Genomic_DNA"/>
</dbReference>
<dbReference type="OrthoDB" id="886035at2"/>
<organism evidence="2 3">
    <name type="scientific">Larkinella arboricola</name>
    <dbReference type="NCBI Taxonomy" id="643671"/>
    <lineage>
        <taxon>Bacteria</taxon>
        <taxon>Pseudomonadati</taxon>
        <taxon>Bacteroidota</taxon>
        <taxon>Cytophagia</taxon>
        <taxon>Cytophagales</taxon>
        <taxon>Spirosomataceae</taxon>
        <taxon>Larkinella</taxon>
    </lineage>
</organism>
<accession>A0A327WF60</accession>
<protein>
    <submittedName>
        <fullName evidence="2">Uncharacterized protein</fullName>
    </submittedName>
</protein>
<proteinExistence type="predicted"/>